<name>A0A2U2HIJ1_9BURK</name>
<keyword evidence="5" id="KW-1185">Reference proteome</keyword>
<feature type="transmembrane region" description="Helical" evidence="2">
    <location>
        <begin position="140"/>
        <end position="161"/>
    </location>
</feature>
<accession>A0A2U2HIJ1</accession>
<feature type="domain" description="ASPIC/UnbV" evidence="3">
    <location>
        <begin position="833"/>
        <end position="887"/>
    </location>
</feature>
<dbReference type="PANTHER" id="PTHR16026">
    <property type="entry name" value="CARTILAGE ACIDIC PROTEIN 1"/>
    <property type="match status" value="1"/>
</dbReference>
<organism evidence="4 5">
    <name type="scientific">Massilia glaciei</name>
    <dbReference type="NCBI Taxonomy" id="1524097"/>
    <lineage>
        <taxon>Bacteria</taxon>
        <taxon>Pseudomonadati</taxon>
        <taxon>Pseudomonadota</taxon>
        <taxon>Betaproteobacteria</taxon>
        <taxon>Burkholderiales</taxon>
        <taxon>Oxalobacteraceae</taxon>
        <taxon>Telluria group</taxon>
        <taxon>Massilia</taxon>
    </lineage>
</organism>
<dbReference type="OrthoDB" id="480426at2"/>
<evidence type="ECO:0000313" key="4">
    <source>
        <dbReference type="EMBL" id="PWF46118.1"/>
    </source>
</evidence>
<evidence type="ECO:0000256" key="1">
    <source>
        <dbReference type="ARBA" id="ARBA00022729"/>
    </source>
</evidence>
<feature type="transmembrane region" description="Helical" evidence="2">
    <location>
        <begin position="168"/>
        <end position="186"/>
    </location>
</feature>
<dbReference type="PANTHER" id="PTHR16026:SF0">
    <property type="entry name" value="CARTILAGE ACIDIC PROTEIN 1"/>
    <property type="match status" value="1"/>
</dbReference>
<gene>
    <name evidence="4" type="ORF">C7C56_016505</name>
</gene>
<feature type="transmembrane region" description="Helical" evidence="2">
    <location>
        <begin position="20"/>
        <end position="38"/>
    </location>
</feature>
<feature type="transmembrane region" description="Helical" evidence="2">
    <location>
        <begin position="289"/>
        <end position="309"/>
    </location>
</feature>
<dbReference type="Gene3D" id="2.130.10.130">
    <property type="entry name" value="Integrin alpha, N-terminal"/>
    <property type="match status" value="2"/>
</dbReference>
<feature type="transmembrane region" description="Helical" evidence="2">
    <location>
        <begin position="69"/>
        <end position="94"/>
    </location>
</feature>
<dbReference type="InterPro" id="IPR028994">
    <property type="entry name" value="Integrin_alpha_N"/>
</dbReference>
<evidence type="ECO:0000259" key="3">
    <source>
        <dbReference type="Pfam" id="PF07593"/>
    </source>
</evidence>
<feature type="transmembrane region" description="Helical" evidence="2">
    <location>
        <begin position="45"/>
        <end position="63"/>
    </location>
</feature>
<sequence length="910" mass="100138">MILALTRWQRFPLLSDPRVPVAGILFVYLVLGMTVLGFNRSPLQVAITVLTAIGLDMLFHRFFVGGPPLFPFSALITGMGLSILINYAHGYWLAAIPPLFAIASKYLITWRGRHVYNPALFGVVSCILLMEDVISPAPAYQWGGSYAVAAFVATLAIFFFAMRIQRMALIISFLGFYTIGLLVRAWLTRWHVPPETWLMGALTAPTFYLFTFFMITDPQTSPGPRPKQILAGFAIAAFDFLLHLKESLYTFFFAAFIFATLMFLWNHANALREGWAGLKGRLRFGARRWSTLGAAGGLLWFGAHSIAAVEQGERANFKLVEVAQAQSNVAARQGDVLTRVDPRIAHIGKWLLSVGDAAVVADIDNDGLQDMFLTLPLKHADDRVALYRNLGNFAFERIAVPVLGDIAAHPEAHGLPSGGMFLDYDNDGDQDLLVTIGYGKTRLLQNQLIGTGKLDFIDVSEQVGLNEYTVSIAANAADYDHDGRLDMVIANVTSPTLRAYDTPVPFNLFKLPAPAYAGDRRMFDFMHRTWHDANNGGGMALWRNTGGGFAKLAPEQLGLAGEHRWTTSIGFGDLDGDGWPDLYAANDFGPDQLLLNQRNGKFAMVKGSITGQIGRDTYKGMNATLADFDNNGFADIYISNVHEKLQAEGSLLWMNSGKPGTPAGWSDHAAGRNALNEKRFGWGAAAGDLDLDGKLDIVQANGMVDNAYDKVAEGCPDYWYWNDKIALTRPDVHGFADRWADLRGRCIFPHERNRVYLNRGQHFVDVAAQVGLTQEGNSRGVALADFNNDGRLDMLITRQFAPVSIYRNEAQTATNGWVGLDLRGNGTRCNRDAVGTRVVISDEQGGVRKSQWREVLVINGFSAQNDRRLLFGLGEKAPAKVAAKIHWCGAAEAQDVVIDAGRYHSLSQAN</sequence>
<keyword evidence="2" id="KW-0812">Transmembrane</keyword>
<evidence type="ECO:0000256" key="2">
    <source>
        <dbReference type="SAM" id="Phobius"/>
    </source>
</evidence>
<dbReference type="Pfam" id="PF13517">
    <property type="entry name" value="FG-GAP_3"/>
    <property type="match status" value="3"/>
</dbReference>
<keyword evidence="2" id="KW-1133">Transmembrane helix</keyword>
<feature type="transmembrane region" description="Helical" evidence="2">
    <location>
        <begin position="228"/>
        <end position="244"/>
    </location>
</feature>
<dbReference type="Pfam" id="PF07593">
    <property type="entry name" value="UnbV_ASPIC"/>
    <property type="match status" value="1"/>
</dbReference>
<feature type="transmembrane region" description="Helical" evidence="2">
    <location>
        <begin position="250"/>
        <end position="268"/>
    </location>
</feature>
<feature type="transmembrane region" description="Helical" evidence="2">
    <location>
        <begin position="198"/>
        <end position="216"/>
    </location>
</feature>
<reference evidence="4 5" key="1">
    <citation type="submission" date="2018-04" db="EMBL/GenBank/DDBJ databases">
        <title>Massilia violaceinigra sp. nov., a novel purple-pigmented bacterium isolated from Tianshan glacier, Xinjiang, China.</title>
        <authorList>
            <person name="Wang H."/>
        </authorList>
    </citation>
    <scope>NUCLEOTIDE SEQUENCE [LARGE SCALE GENOMIC DNA]</scope>
    <source>
        <strain evidence="4 5">B448-2</strain>
    </source>
</reference>
<comment type="caution">
    <text evidence="4">The sequence shown here is derived from an EMBL/GenBank/DDBJ whole genome shotgun (WGS) entry which is preliminary data.</text>
</comment>
<dbReference type="RefSeq" id="WP_106758469.1">
    <property type="nucleotide sequence ID" value="NZ_PXWF02000245.1"/>
</dbReference>
<protein>
    <recommendedName>
        <fullName evidence="3">ASPIC/UnbV domain-containing protein</fullName>
    </recommendedName>
</protein>
<evidence type="ECO:0000313" key="5">
    <source>
        <dbReference type="Proteomes" id="UP000241421"/>
    </source>
</evidence>
<keyword evidence="2" id="KW-0472">Membrane</keyword>
<proteinExistence type="predicted"/>
<dbReference type="InterPro" id="IPR027039">
    <property type="entry name" value="Crtac1"/>
</dbReference>
<feature type="transmembrane region" description="Helical" evidence="2">
    <location>
        <begin position="115"/>
        <end position="134"/>
    </location>
</feature>
<dbReference type="AlphaFoldDB" id="A0A2U2HIJ1"/>
<dbReference type="InterPro" id="IPR013517">
    <property type="entry name" value="FG-GAP"/>
</dbReference>
<keyword evidence="1" id="KW-0732">Signal</keyword>
<dbReference type="SUPFAM" id="SSF69318">
    <property type="entry name" value="Integrin alpha N-terminal domain"/>
    <property type="match status" value="1"/>
</dbReference>
<dbReference type="InterPro" id="IPR011519">
    <property type="entry name" value="UnbV_ASPIC"/>
</dbReference>
<dbReference type="EMBL" id="PXWF02000245">
    <property type="protein sequence ID" value="PWF46118.1"/>
    <property type="molecule type" value="Genomic_DNA"/>
</dbReference>
<dbReference type="Proteomes" id="UP000241421">
    <property type="component" value="Unassembled WGS sequence"/>
</dbReference>